<keyword evidence="1" id="KW-0694">RNA-binding</keyword>
<dbReference type="InParanoid" id="A0A409WD03"/>
<dbReference type="GO" id="GO:0015074">
    <property type="term" value="P:DNA integration"/>
    <property type="evidence" value="ECO:0007669"/>
    <property type="project" value="InterPro"/>
</dbReference>
<dbReference type="PANTHER" id="PTHR46791">
    <property type="entry name" value="EXPRESSED PROTEIN"/>
    <property type="match status" value="1"/>
</dbReference>
<dbReference type="InterPro" id="IPR058913">
    <property type="entry name" value="Integrase_dom_put"/>
</dbReference>
<dbReference type="EMBL" id="NHTK01005584">
    <property type="protein sequence ID" value="PPQ76330.1"/>
    <property type="molecule type" value="Genomic_DNA"/>
</dbReference>
<dbReference type="PANTHER" id="PTHR46791:SF5">
    <property type="entry name" value="CLR5 DOMAIN-CONTAINING PROTEIN-RELATED"/>
    <property type="match status" value="1"/>
</dbReference>
<dbReference type="SUPFAM" id="SSF53098">
    <property type="entry name" value="Ribonuclease H-like"/>
    <property type="match status" value="1"/>
</dbReference>
<feature type="compositionally biased region" description="Basic and acidic residues" evidence="2">
    <location>
        <begin position="510"/>
        <end position="536"/>
    </location>
</feature>
<gene>
    <name evidence="4" type="ORF">CVT24_008496</name>
</gene>
<dbReference type="InterPro" id="IPR001584">
    <property type="entry name" value="Integrase_cat-core"/>
</dbReference>
<feature type="domain" description="Integrase catalytic" evidence="3">
    <location>
        <begin position="240"/>
        <end position="421"/>
    </location>
</feature>
<dbReference type="AlphaFoldDB" id="A0A409WD03"/>
<evidence type="ECO:0000313" key="4">
    <source>
        <dbReference type="EMBL" id="PPQ76330.1"/>
    </source>
</evidence>
<dbReference type="OrthoDB" id="3353107at2759"/>
<feature type="compositionally biased region" description="Low complexity" evidence="2">
    <location>
        <begin position="687"/>
        <end position="709"/>
    </location>
</feature>
<dbReference type="Pfam" id="PF24764">
    <property type="entry name" value="rva_4"/>
    <property type="match status" value="1"/>
</dbReference>
<dbReference type="InterPro" id="IPR012337">
    <property type="entry name" value="RNaseH-like_sf"/>
</dbReference>
<name>A0A409WD03_9AGAR</name>
<feature type="region of interest" description="Disordered" evidence="2">
    <location>
        <begin position="626"/>
        <end position="728"/>
    </location>
</feature>
<feature type="compositionally biased region" description="Acidic residues" evidence="2">
    <location>
        <begin position="463"/>
        <end position="478"/>
    </location>
</feature>
<sequence length="1084" mass="120975">MVFPDLPARANPWRPGVVIARGQLLNMYLSSMRMIETGNFNRYRVVAHQNVLHTQALPLIQAILEQEPELEHWISSVCKIMLDIDNELDNILSSETTESTSSSIPIKPYTLVHTGRRGRPPKLIDPSAMEWATQTHLTADKIAELFGVSRSTLSKQMKAAGLPTSTRTSNINDDRLQELVRDAMAARPDTGLAYLTGYLRANFQVRVQRWRLRQAVHNVDTVGTVMRRLGVAKKVRGSYHVSRPHALWHIDGHHKLIKWGIVIHGMIDGYSRKIMGLRASTSNSAETVASLFLDAVNEHGVPSRVRGDRGGENRDVSIAMIMLRGSNRGSFMWGPSTRNTPIERNWVELGRRVCRAWRVFFHRLGRLHNLDKTNPEHLWLLHHLFLDVINEECQAYVEEWNAHPMRNRKNMCPNDLELEGMIKFGIYDDVHNKFVFGDECENCTDEEREAYYRYPKERAGSGDEADSGSDEEMFEDRDSEAGFVGNEDEEHEVDHEVWESYSGDEDDEHERDVEDEVTRTMTRNGDEEHDKDERMDPANGIADEVDSNIRHEPVSVPTRVCPLSEEDLANFDICLDHIRKEGMLPPGYGVRQEEWDDIDYPEMEELVVAPSPKTVPIHSFNPFLHPHTMPLSSKRKASPSPPPERDSSVEIVPPPPSTQPAARRNDRPINHPSSLRDVFPGRPRMAISTSTSSSSSSGPSISSGPSTSKGKGKARAMSPAKASSARVGDSAAAKFKLKAEPEPNAIPDVQLGKVNFKQAMTSYIKNEHGDARKETNIQGGKGPGSSQRRTSTKGSIPAPMTRTSDPAEFSVSIIVILPYGVIQETESGNPVWPLLIDHRKCVIADVLAELKQAGFAYRGPPVVFKESWSEDQVFDKIQSVLPRACKLLLDVYDPSVDGPRAWYPCCKESKAREVIISRAMGPYDGATLREIGGNLLKNRAVQTRALYIASTVRLIEEDANMISPLSDSDSDCQPPRKLQKLSNGKQRASSNHRGSQNAKKKQPTPFADEELEDALSGTETVIDREPSPQAVLEASFSGVSIAGPSRRSASKRYHNATERATHEGCTSEIPEEADYFPGTPNSKA</sequence>
<feature type="compositionally biased region" description="Polar residues" evidence="2">
    <location>
        <begin position="980"/>
        <end position="997"/>
    </location>
</feature>
<evidence type="ECO:0000259" key="3">
    <source>
        <dbReference type="PROSITE" id="PS50994"/>
    </source>
</evidence>
<feature type="region of interest" description="Disordered" evidence="2">
    <location>
        <begin position="1036"/>
        <end position="1084"/>
    </location>
</feature>
<feature type="region of interest" description="Disordered" evidence="2">
    <location>
        <begin position="454"/>
        <end position="539"/>
    </location>
</feature>
<feature type="compositionally biased region" description="Basic and acidic residues" evidence="2">
    <location>
        <begin position="766"/>
        <end position="775"/>
    </location>
</feature>
<dbReference type="Proteomes" id="UP000284842">
    <property type="component" value="Unassembled WGS sequence"/>
</dbReference>
<comment type="caution">
    <text evidence="4">The sequence shown here is derived from an EMBL/GenBank/DDBJ whole genome shotgun (WGS) entry which is preliminary data.</text>
</comment>
<feature type="region of interest" description="Disordered" evidence="2">
    <location>
        <begin position="963"/>
        <end position="1007"/>
    </location>
</feature>
<organism evidence="4 5">
    <name type="scientific">Panaeolus cyanescens</name>
    <dbReference type="NCBI Taxonomy" id="181874"/>
    <lineage>
        <taxon>Eukaryota</taxon>
        <taxon>Fungi</taxon>
        <taxon>Dikarya</taxon>
        <taxon>Basidiomycota</taxon>
        <taxon>Agaricomycotina</taxon>
        <taxon>Agaricomycetes</taxon>
        <taxon>Agaricomycetidae</taxon>
        <taxon>Agaricales</taxon>
        <taxon>Agaricineae</taxon>
        <taxon>Galeropsidaceae</taxon>
        <taxon>Panaeolus</taxon>
    </lineage>
</organism>
<dbReference type="STRING" id="181874.A0A409WD03"/>
<feature type="compositionally biased region" description="Polar residues" evidence="2">
    <location>
        <begin position="784"/>
        <end position="794"/>
    </location>
</feature>
<evidence type="ECO:0000256" key="1">
    <source>
        <dbReference type="ARBA" id="ARBA00022884"/>
    </source>
</evidence>
<evidence type="ECO:0000313" key="5">
    <source>
        <dbReference type="Proteomes" id="UP000284842"/>
    </source>
</evidence>
<protein>
    <recommendedName>
        <fullName evidence="3">Integrase catalytic domain-containing protein</fullName>
    </recommendedName>
</protein>
<feature type="region of interest" description="Disordered" evidence="2">
    <location>
        <begin position="766"/>
        <end position="803"/>
    </location>
</feature>
<reference evidence="4 5" key="1">
    <citation type="journal article" date="2018" name="Evol. Lett.">
        <title>Horizontal gene cluster transfer increased hallucinogenic mushroom diversity.</title>
        <authorList>
            <person name="Reynolds H.T."/>
            <person name="Vijayakumar V."/>
            <person name="Gluck-Thaler E."/>
            <person name="Korotkin H.B."/>
            <person name="Matheny P.B."/>
            <person name="Slot J.C."/>
        </authorList>
    </citation>
    <scope>NUCLEOTIDE SEQUENCE [LARGE SCALE GENOMIC DNA]</scope>
    <source>
        <strain evidence="4 5">2629</strain>
    </source>
</reference>
<dbReference type="GO" id="GO:0003723">
    <property type="term" value="F:RNA binding"/>
    <property type="evidence" value="ECO:0007669"/>
    <property type="project" value="UniProtKB-KW"/>
</dbReference>
<evidence type="ECO:0000256" key="2">
    <source>
        <dbReference type="SAM" id="MobiDB-lite"/>
    </source>
</evidence>
<dbReference type="GO" id="GO:0005634">
    <property type="term" value="C:nucleus"/>
    <property type="evidence" value="ECO:0007669"/>
    <property type="project" value="UniProtKB-ARBA"/>
</dbReference>
<dbReference type="Gene3D" id="3.30.420.10">
    <property type="entry name" value="Ribonuclease H-like superfamily/Ribonuclease H"/>
    <property type="match status" value="1"/>
</dbReference>
<accession>A0A409WD03</accession>
<dbReference type="InterPro" id="IPR036397">
    <property type="entry name" value="RNaseH_sf"/>
</dbReference>
<proteinExistence type="predicted"/>
<dbReference type="PROSITE" id="PS50994">
    <property type="entry name" value="INTEGRASE"/>
    <property type="match status" value="1"/>
</dbReference>
<keyword evidence="5" id="KW-1185">Reference proteome</keyword>